<evidence type="ECO:0000313" key="12">
    <source>
        <dbReference type="EMBL" id="RFM25497.1"/>
    </source>
</evidence>
<dbReference type="Proteomes" id="UP000266389">
    <property type="component" value="Unassembled WGS sequence"/>
</dbReference>
<dbReference type="Pfam" id="PF13558">
    <property type="entry name" value="SbcC_Walker_B"/>
    <property type="match status" value="1"/>
</dbReference>
<keyword evidence="2" id="KW-0547">Nucleotide-binding</keyword>
<dbReference type="Gene3D" id="3.40.50.300">
    <property type="entry name" value="P-loop containing nucleotide triphosphate hydrolases"/>
    <property type="match status" value="2"/>
</dbReference>
<sequence length="872" mass="101882">MIPKRLRLRNFLCYGDEPSELDFSHIHVACIVGKNGAGKSSLLEAIGWCIWGETPRGTNRDIIRTGATEAKVELEFELDEKLYKISRTAERTNGSTRQSVDFFCWDANSDRFRPLNGNGVRETEAKIVREIGISYDTFINSVFLLQGRSNEFTILNPTERKRILAEILQLERYSELSERAKNKTRALEKEQAQLRAQIELLEHELTNETALRQQLHAAKNALLELKHQKEKCEAELAEQEKKLEVLQEKKIALQAEELRLRDIERQIRECEEKIKKQEHEIHVLSERLAQREQIERNMEKYTAFKAELQVLDSLAEKYHRLKDTLMHVQNEIVLARQRLEQNLAAERQRISFLKQSEEQLLRNQHRKVKAQQELEALSKERERRCYAVEELQRLRQQQKELSRKQGQLAAQIENCNAQMSQIERKAKEFKALKDAICPVCHSVLTPEHREKVLTEYRQEYCKFRDESRRLGQQLEQLRMEMQNVETSIHEKEKLEKELKQIESDLARTRSTIEDLEQVEKELESVRQDLANSERATKALSEQLQSENFAYELKVQLASLKNEINALAYNEQAHAELRKQVNQLSDAPVEYERIKVAEENLQKYSREVAQQKEHLHRLLGERTSAEQTRAELAEQVKVLKEAEVQKANLKRKWDELNRQWMEKASEVQSLEKSLSNLEQKRQQWQQVKNEEKRVAEEIELYEILAEALSVRGIQSLLIEESVPEIEQEANRILQNLTNNALALRLETRRQQQNERVVESLDIHISDVNGVSRNYETFSGGEKFRIDFALRVALSRLLAKQRSFGLKMLVIDEGFGSQDKEGLDAIMEAIEAVKDDFEKILIITHLDKLHEQFETKIFVHKDGTKGSSFEVVCN</sequence>
<feature type="coiled-coil region" evidence="10">
    <location>
        <begin position="311"/>
        <end position="432"/>
    </location>
</feature>
<dbReference type="InterPro" id="IPR027417">
    <property type="entry name" value="P-loop_NTPase"/>
</dbReference>
<feature type="binding site" evidence="9">
    <location>
        <position position="440"/>
    </location>
    <ligand>
        <name>Zn(2+)</name>
        <dbReference type="ChEBI" id="CHEBI:29105"/>
    </ligand>
</feature>
<dbReference type="GO" id="GO:0005524">
    <property type="term" value="F:ATP binding"/>
    <property type="evidence" value="ECO:0007669"/>
    <property type="project" value="UniProtKB-KW"/>
</dbReference>
<keyword evidence="3" id="KW-0227">DNA damage</keyword>
<dbReference type="Pfam" id="PF13476">
    <property type="entry name" value="AAA_23"/>
    <property type="match status" value="1"/>
</dbReference>
<dbReference type="AlphaFoldDB" id="A0A395M3Z4"/>
<organism evidence="12 13">
    <name type="scientific">Candidatus Thermochlorobacter aerophilus</name>
    <dbReference type="NCBI Taxonomy" id="1868324"/>
    <lineage>
        <taxon>Bacteria</taxon>
        <taxon>Pseudomonadati</taxon>
        <taxon>Chlorobiota</taxon>
        <taxon>Chlorobiia</taxon>
        <taxon>Chlorobiales</taxon>
        <taxon>Candidatus Thermochlorobacteriaceae</taxon>
        <taxon>Candidatus Thermochlorobacter</taxon>
    </lineage>
</organism>
<keyword evidence="8" id="KW-0234">DNA repair</keyword>
<dbReference type="SUPFAM" id="SSF75712">
    <property type="entry name" value="Rad50 coiled-coil Zn hook"/>
    <property type="match status" value="1"/>
</dbReference>
<accession>A0A395M3Z4</accession>
<feature type="coiled-coil region" evidence="10">
    <location>
        <begin position="467"/>
        <end position="542"/>
    </location>
</feature>
<feature type="coiled-coil region" evidence="10">
    <location>
        <begin position="593"/>
        <end position="696"/>
    </location>
</feature>
<gene>
    <name evidence="12" type="ORF">D0433_00250</name>
</gene>
<dbReference type="InterPro" id="IPR013134">
    <property type="entry name" value="Zn_hook_RAD50"/>
</dbReference>
<feature type="domain" description="Zinc-hook" evidence="11">
    <location>
        <begin position="391"/>
        <end position="489"/>
    </location>
</feature>
<protein>
    <submittedName>
        <fullName evidence="12">SMC family ATPase</fullName>
    </submittedName>
</protein>
<feature type="binding site" evidence="9">
    <location>
        <position position="437"/>
    </location>
    <ligand>
        <name>Zn(2+)</name>
        <dbReference type="ChEBI" id="CHEBI:29105"/>
    </ligand>
</feature>
<comment type="caution">
    <text evidence="12">The sequence shown here is derived from an EMBL/GenBank/DDBJ whole genome shotgun (WGS) entry which is preliminary data.</text>
</comment>
<dbReference type="SUPFAM" id="SSF52540">
    <property type="entry name" value="P-loop containing nucleoside triphosphate hydrolases"/>
    <property type="match status" value="2"/>
</dbReference>
<evidence type="ECO:0000256" key="2">
    <source>
        <dbReference type="ARBA" id="ARBA00022741"/>
    </source>
</evidence>
<feature type="coiled-coil region" evidence="10">
    <location>
        <begin position="725"/>
        <end position="752"/>
    </location>
</feature>
<keyword evidence="1 9" id="KW-0479">Metal-binding</keyword>
<dbReference type="Gene3D" id="1.10.287.510">
    <property type="entry name" value="Helix hairpin bin"/>
    <property type="match status" value="1"/>
</dbReference>
<evidence type="ECO:0000256" key="7">
    <source>
        <dbReference type="ARBA" id="ARBA00023054"/>
    </source>
</evidence>
<dbReference type="PANTHER" id="PTHR32114:SF2">
    <property type="entry name" value="ABC TRANSPORTER ABCH.3"/>
    <property type="match status" value="1"/>
</dbReference>
<evidence type="ECO:0000313" key="13">
    <source>
        <dbReference type="Proteomes" id="UP000266389"/>
    </source>
</evidence>
<dbReference type="GO" id="GO:0046872">
    <property type="term" value="F:metal ion binding"/>
    <property type="evidence" value="ECO:0007669"/>
    <property type="project" value="UniProtKB-UniRule"/>
</dbReference>
<dbReference type="GO" id="GO:0006302">
    <property type="term" value="P:double-strand break repair"/>
    <property type="evidence" value="ECO:0007669"/>
    <property type="project" value="InterPro"/>
</dbReference>
<evidence type="ECO:0000256" key="1">
    <source>
        <dbReference type="ARBA" id="ARBA00022723"/>
    </source>
</evidence>
<dbReference type="Pfam" id="PF04423">
    <property type="entry name" value="Rad50_zn_hook"/>
    <property type="match status" value="1"/>
</dbReference>
<keyword evidence="6" id="KW-0067">ATP-binding</keyword>
<evidence type="ECO:0000256" key="6">
    <source>
        <dbReference type="ARBA" id="ARBA00022840"/>
    </source>
</evidence>
<keyword evidence="4" id="KW-0378">Hydrolase</keyword>
<evidence type="ECO:0000256" key="8">
    <source>
        <dbReference type="ARBA" id="ARBA00023204"/>
    </source>
</evidence>
<reference evidence="12 13" key="1">
    <citation type="journal article" date="2011" name="ISME J.">
        <title>Community ecology of hot spring cyanobacterial mats: predominant populations and their functional potential.</title>
        <authorList>
            <person name="Klatt C.G."/>
            <person name="Wood J.M."/>
            <person name="Rusch D.B."/>
            <person name="Bateson M.M."/>
            <person name="Hamamura N."/>
            <person name="Heidelberg J.F."/>
            <person name="Grossman A.R."/>
            <person name="Bhaya D."/>
            <person name="Cohan F.M."/>
            <person name="Kuhl M."/>
            <person name="Bryant D.A."/>
            <person name="Ward D.M."/>
        </authorList>
    </citation>
    <scope>NUCLEOTIDE SEQUENCE [LARGE SCALE GENOMIC DNA]</scope>
    <source>
        <strain evidence="12">OS</strain>
    </source>
</reference>
<evidence type="ECO:0000256" key="5">
    <source>
        <dbReference type="ARBA" id="ARBA00022833"/>
    </source>
</evidence>
<dbReference type="PROSITE" id="PS51131">
    <property type="entry name" value="ZN_HOOK"/>
    <property type="match status" value="1"/>
</dbReference>
<evidence type="ECO:0000256" key="9">
    <source>
        <dbReference type="PROSITE-ProRule" id="PRU00471"/>
    </source>
</evidence>
<dbReference type="InterPro" id="IPR038729">
    <property type="entry name" value="Rad50/SbcC_AAA"/>
</dbReference>
<proteinExistence type="predicted"/>
<evidence type="ECO:0000259" key="11">
    <source>
        <dbReference type="PROSITE" id="PS51131"/>
    </source>
</evidence>
<keyword evidence="7 10" id="KW-0175">Coiled coil</keyword>
<keyword evidence="5 9" id="KW-0862">Zinc</keyword>
<name>A0A395M3Z4_9BACT</name>
<evidence type="ECO:0000256" key="4">
    <source>
        <dbReference type="ARBA" id="ARBA00022801"/>
    </source>
</evidence>
<dbReference type="PANTHER" id="PTHR32114">
    <property type="entry name" value="ABC TRANSPORTER ABCH.3"/>
    <property type="match status" value="1"/>
</dbReference>
<dbReference type="GO" id="GO:0016887">
    <property type="term" value="F:ATP hydrolysis activity"/>
    <property type="evidence" value="ECO:0007669"/>
    <property type="project" value="InterPro"/>
</dbReference>
<feature type="coiled-coil region" evidence="10">
    <location>
        <begin position="170"/>
        <end position="287"/>
    </location>
</feature>
<evidence type="ECO:0000256" key="10">
    <source>
        <dbReference type="SAM" id="Coils"/>
    </source>
</evidence>
<evidence type="ECO:0000256" key="3">
    <source>
        <dbReference type="ARBA" id="ARBA00022763"/>
    </source>
</evidence>
<dbReference type="EMBL" id="PHFL01000001">
    <property type="protein sequence ID" value="RFM25497.1"/>
    <property type="molecule type" value="Genomic_DNA"/>
</dbReference>